<evidence type="ECO:0000256" key="1">
    <source>
        <dbReference type="ARBA" id="ARBA00004651"/>
    </source>
</evidence>
<evidence type="ECO:0000256" key="8">
    <source>
        <dbReference type="ARBA" id="ARBA00022985"/>
    </source>
</evidence>
<dbReference type="SUPFAM" id="SSF103481">
    <property type="entry name" value="Multidrug resistance efflux transporter EmrE"/>
    <property type="match status" value="2"/>
</dbReference>
<comment type="subcellular location">
    <subcellularLocation>
        <location evidence="1">Cell membrane</location>
        <topology evidence="1">Multi-pass membrane protein</topology>
    </subcellularLocation>
</comment>
<keyword evidence="3" id="KW-1003">Cell membrane</keyword>
<evidence type="ECO:0000256" key="4">
    <source>
        <dbReference type="ARBA" id="ARBA00022516"/>
    </source>
</evidence>
<organism evidence="15 16">
    <name type="scientific">Methylobacterium jeotgali</name>
    <dbReference type="NCBI Taxonomy" id="381630"/>
    <lineage>
        <taxon>Bacteria</taxon>
        <taxon>Pseudomonadati</taxon>
        <taxon>Pseudomonadota</taxon>
        <taxon>Alphaproteobacteria</taxon>
        <taxon>Hyphomicrobiales</taxon>
        <taxon>Methylobacteriaceae</taxon>
        <taxon>Methylobacterium</taxon>
    </lineage>
</organism>
<keyword evidence="16" id="KW-1185">Reference proteome</keyword>
<reference evidence="15" key="2">
    <citation type="submission" date="2021-08" db="EMBL/GenBank/DDBJ databases">
        <authorList>
            <person name="Tani A."/>
            <person name="Ola A."/>
            <person name="Ogura Y."/>
            <person name="Katsura K."/>
            <person name="Hayashi T."/>
        </authorList>
    </citation>
    <scope>NUCLEOTIDE SEQUENCE</scope>
    <source>
        <strain evidence="15">LMG 23639</strain>
    </source>
</reference>
<dbReference type="Gene3D" id="1.10.3730.20">
    <property type="match status" value="2"/>
</dbReference>
<evidence type="ECO:0000256" key="5">
    <source>
        <dbReference type="ARBA" id="ARBA00022519"/>
    </source>
</evidence>
<keyword evidence="2" id="KW-0813">Transport</keyword>
<keyword evidence="7 13" id="KW-0812">Transmembrane</keyword>
<evidence type="ECO:0000313" key="15">
    <source>
        <dbReference type="EMBL" id="GJE07239.1"/>
    </source>
</evidence>
<evidence type="ECO:0000256" key="2">
    <source>
        <dbReference type="ARBA" id="ARBA00022448"/>
    </source>
</evidence>
<keyword evidence="11 13" id="KW-0472">Membrane</keyword>
<feature type="transmembrane region" description="Helical" evidence="13">
    <location>
        <begin position="30"/>
        <end position="52"/>
    </location>
</feature>
<name>A0ABQ4SZN5_9HYPH</name>
<evidence type="ECO:0000256" key="6">
    <source>
        <dbReference type="ARBA" id="ARBA00022556"/>
    </source>
</evidence>
<keyword evidence="10" id="KW-0443">Lipid metabolism</keyword>
<evidence type="ECO:0000313" key="16">
    <source>
        <dbReference type="Proteomes" id="UP001055102"/>
    </source>
</evidence>
<evidence type="ECO:0000256" key="9">
    <source>
        <dbReference type="ARBA" id="ARBA00022989"/>
    </source>
</evidence>
<reference evidence="15" key="1">
    <citation type="journal article" date="2021" name="Front. Microbiol.">
        <title>Comprehensive Comparative Genomics and Phenotyping of Methylobacterium Species.</title>
        <authorList>
            <person name="Alessa O."/>
            <person name="Ogura Y."/>
            <person name="Fujitani Y."/>
            <person name="Takami H."/>
            <person name="Hayashi T."/>
            <person name="Sahin N."/>
            <person name="Tani A."/>
        </authorList>
    </citation>
    <scope>NUCLEOTIDE SEQUENCE</scope>
    <source>
        <strain evidence="15">LMG 23639</strain>
    </source>
</reference>
<gene>
    <name evidence="15" type="ORF">AOPFMNJM_2565</name>
</gene>
<dbReference type="Pfam" id="PF00892">
    <property type="entry name" value="EamA"/>
    <property type="match status" value="1"/>
</dbReference>
<feature type="transmembrane region" description="Helical" evidence="13">
    <location>
        <begin position="201"/>
        <end position="224"/>
    </location>
</feature>
<feature type="transmembrane region" description="Helical" evidence="13">
    <location>
        <begin position="257"/>
        <end position="275"/>
    </location>
</feature>
<evidence type="ECO:0000256" key="11">
    <source>
        <dbReference type="ARBA" id="ARBA00023136"/>
    </source>
</evidence>
<evidence type="ECO:0000256" key="12">
    <source>
        <dbReference type="ARBA" id="ARBA00038032"/>
    </source>
</evidence>
<dbReference type="PANTHER" id="PTHR30561">
    <property type="entry name" value="SMR FAMILY PROTON-DEPENDENT DRUG EFFLUX TRANSPORTER SUGE"/>
    <property type="match status" value="1"/>
</dbReference>
<evidence type="ECO:0000256" key="13">
    <source>
        <dbReference type="SAM" id="Phobius"/>
    </source>
</evidence>
<feature type="domain" description="EamA" evidence="14">
    <location>
        <begin position="140"/>
        <end position="274"/>
    </location>
</feature>
<keyword evidence="9 13" id="KW-1133">Transmembrane helix</keyword>
<keyword evidence="5" id="KW-0997">Cell inner membrane</keyword>
<feature type="transmembrane region" description="Helical" evidence="13">
    <location>
        <begin position="59"/>
        <end position="80"/>
    </location>
</feature>
<keyword evidence="4" id="KW-0444">Lipid biosynthesis</keyword>
<dbReference type="InterPro" id="IPR000390">
    <property type="entry name" value="Small_drug/metabolite_transptr"/>
</dbReference>
<comment type="caution">
    <text evidence="15">The sequence shown here is derived from an EMBL/GenBank/DDBJ whole genome shotgun (WGS) entry which is preliminary data.</text>
</comment>
<dbReference type="PANTHER" id="PTHR30561:SF1">
    <property type="entry name" value="MULTIDRUG TRANSPORTER EMRE"/>
    <property type="match status" value="1"/>
</dbReference>
<feature type="transmembrane region" description="Helical" evidence="13">
    <location>
        <begin position="140"/>
        <end position="157"/>
    </location>
</feature>
<keyword evidence="8" id="KW-0448">Lipopolysaccharide biosynthesis</keyword>
<evidence type="ECO:0000256" key="3">
    <source>
        <dbReference type="ARBA" id="ARBA00022475"/>
    </source>
</evidence>
<keyword evidence="6" id="KW-0441">Lipid A biosynthesis</keyword>
<accession>A0ABQ4SZN5</accession>
<dbReference type="InterPro" id="IPR037185">
    <property type="entry name" value="EmrE-like"/>
</dbReference>
<protein>
    <recommendedName>
        <fullName evidence="14">EamA domain-containing protein</fullName>
    </recommendedName>
</protein>
<dbReference type="Proteomes" id="UP001055102">
    <property type="component" value="Unassembled WGS sequence"/>
</dbReference>
<dbReference type="InterPro" id="IPR000620">
    <property type="entry name" value="EamA_dom"/>
</dbReference>
<sequence length="276" mass="27605">MTPSLTVLVLLAALLHAAWNAMLRGGADRFWTMGMMNLVPGLFGLGTCLVIGLPAPESLPMVVASGLLHILYNGLLVLTYRSGDLGATYPVARGSSPALVAIGAGLAAGETLPLPAALGVMLVSGGILGLALARGGIGRAGLLAALGTGATIAGYTVVDGLGVRVSGDWLAYTAAMFTFHLCLPAWVLARRGAGALRGRGRQLGPALAGGAVSVAAYAVVIWAMQRGAMGAVSALRETSVVFAVLLGRLFLGETLSLGRIAAAAVIALGAVLIAAG</sequence>
<evidence type="ECO:0000256" key="10">
    <source>
        <dbReference type="ARBA" id="ARBA00023098"/>
    </source>
</evidence>
<dbReference type="EMBL" id="BPQR01000042">
    <property type="protein sequence ID" value="GJE07239.1"/>
    <property type="molecule type" value="Genomic_DNA"/>
</dbReference>
<feature type="transmembrane region" description="Helical" evidence="13">
    <location>
        <begin position="114"/>
        <end position="133"/>
    </location>
</feature>
<proteinExistence type="inferred from homology"/>
<dbReference type="RefSeq" id="WP_238276331.1">
    <property type="nucleotide sequence ID" value="NZ_BPQR01000042.1"/>
</dbReference>
<evidence type="ECO:0000259" key="14">
    <source>
        <dbReference type="Pfam" id="PF00892"/>
    </source>
</evidence>
<comment type="similarity">
    <text evidence="12">Belongs to the drug/metabolite transporter (DMT) superfamily. Small multidrug resistance (SMR) (TC 2.A.7.1) family.</text>
</comment>
<evidence type="ECO:0000256" key="7">
    <source>
        <dbReference type="ARBA" id="ARBA00022692"/>
    </source>
</evidence>
<feature type="transmembrane region" description="Helical" evidence="13">
    <location>
        <begin position="169"/>
        <end position="189"/>
    </location>
</feature>